<dbReference type="GO" id="GO:0051321">
    <property type="term" value="P:meiotic cell cycle"/>
    <property type="evidence" value="ECO:0007669"/>
    <property type="project" value="UniProtKB-KW"/>
</dbReference>
<keyword evidence="6" id="KW-0597">Phosphoprotein</keyword>
<evidence type="ECO:0000313" key="17">
    <source>
        <dbReference type="EMBL" id="POI31585.1"/>
    </source>
</evidence>
<dbReference type="InterPro" id="IPR013761">
    <property type="entry name" value="SAM/pointed_sf"/>
</dbReference>
<dbReference type="CDD" id="cd09521">
    <property type="entry name" value="SAM_ASZ1"/>
    <property type="match status" value="1"/>
</dbReference>
<evidence type="ECO:0000256" key="9">
    <source>
        <dbReference type="ARBA" id="ARBA00022871"/>
    </source>
</evidence>
<dbReference type="PROSITE" id="PS50297">
    <property type="entry name" value="ANK_REP_REGION"/>
    <property type="match status" value="1"/>
</dbReference>
<keyword evidence="7" id="KW-0677">Repeat</keyword>
<evidence type="ECO:0000256" key="8">
    <source>
        <dbReference type="ARBA" id="ARBA00022782"/>
    </source>
</evidence>
<keyword evidence="12" id="KW-0469">Meiosis</keyword>
<dbReference type="PANTHER" id="PTHR24157:SF3">
    <property type="entry name" value="ANKYRIN REPEAT, SAM AND BASIC LEUCINE ZIPPER DOMAIN-CONTAINING PROTEIN 1"/>
    <property type="match status" value="1"/>
</dbReference>
<evidence type="ECO:0000256" key="12">
    <source>
        <dbReference type="ARBA" id="ARBA00023254"/>
    </source>
</evidence>
<dbReference type="Pfam" id="PF07647">
    <property type="entry name" value="SAM_2"/>
    <property type="match status" value="1"/>
</dbReference>
<dbReference type="AlphaFoldDB" id="A0A2P4T5C4"/>
<keyword evidence="18" id="KW-1185">Reference proteome</keyword>
<comment type="subunit">
    <text evidence="2">Interacts with DDX4, PIWIL1, RANBP9 and TDRD1.</text>
</comment>
<evidence type="ECO:0000256" key="11">
    <source>
        <dbReference type="ARBA" id="ARBA00023158"/>
    </source>
</evidence>
<dbReference type="Proteomes" id="UP000237246">
    <property type="component" value="Unassembled WGS sequence"/>
</dbReference>
<evidence type="ECO:0000313" key="18">
    <source>
        <dbReference type="Proteomes" id="UP000237246"/>
    </source>
</evidence>
<evidence type="ECO:0000256" key="1">
    <source>
        <dbReference type="ARBA" id="ARBA00004496"/>
    </source>
</evidence>
<dbReference type="GO" id="GO:0030154">
    <property type="term" value="P:cell differentiation"/>
    <property type="evidence" value="ECO:0007669"/>
    <property type="project" value="UniProtKB-KW"/>
</dbReference>
<accession>A0A2P4T5C4</accession>
<keyword evidence="11" id="KW-0943">RNA-mediated gene silencing</keyword>
<evidence type="ECO:0000259" key="16">
    <source>
        <dbReference type="Pfam" id="PF07647"/>
    </source>
</evidence>
<dbReference type="SUPFAM" id="SSF48403">
    <property type="entry name" value="Ankyrin repeat"/>
    <property type="match status" value="1"/>
</dbReference>
<evidence type="ECO:0000256" key="15">
    <source>
        <dbReference type="SAM" id="Coils"/>
    </source>
</evidence>
<evidence type="ECO:0000256" key="13">
    <source>
        <dbReference type="ARBA" id="ARBA00030354"/>
    </source>
</evidence>
<protein>
    <recommendedName>
        <fullName evidence="3">Ankyrin repeat, SAM and basic leucine zipper domain-containing protein 1</fullName>
    </recommendedName>
    <alternativeName>
        <fullName evidence="13">Germ cell-specific ankyrin, SAM and basic leucine zipper domain-containing protein</fullName>
    </alternativeName>
</protein>
<comment type="caution">
    <text evidence="17">The sequence shown here is derived from an EMBL/GenBank/DDBJ whole genome shotgun (WGS) entry which is preliminary data.</text>
</comment>
<feature type="coiled-coil region" evidence="15">
    <location>
        <begin position="207"/>
        <end position="237"/>
    </location>
</feature>
<evidence type="ECO:0000256" key="4">
    <source>
        <dbReference type="ARBA" id="ARBA00022473"/>
    </source>
</evidence>
<dbReference type="SMART" id="SM00248">
    <property type="entry name" value="ANK"/>
    <property type="match status" value="1"/>
</dbReference>
<dbReference type="GO" id="GO:0031047">
    <property type="term" value="P:regulatory ncRNA-mediated gene silencing"/>
    <property type="evidence" value="ECO:0007669"/>
    <property type="project" value="UniProtKB-KW"/>
</dbReference>
<dbReference type="InterPro" id="IPR036770">
    <property type="entry name" value="Ankyrin_rpt-contain_sf"/>
</dbReference>
<dbReference type="Gene3D" id="1.25.40.20">
    <property type="entry name" value="Ankyrin repeat-containing domain"/>
    <property type="match status" value="1"/>
</dbReference>
<feature type="domain" description="SAM" evidence="16">
    <location>
        <begin position="80"/>
        <end position="139"/>
    </location>
</feature>
<organism evidence="17 18">
    <name type="scientific">Bambusicola thoracicus</name>
    <name type="common">Chinese bamboo-partridge</name>
    <name type="synonym">Perdix thoracica</name>
    <dbReference type="NCBI Taxonomy" id="9083"/>
    <lineage>
        <taxon>Eukaryota</taxon>
        <taxon>Metazoa</taxon>
        <taxon>Chordata</taxon>
        <taxon>Craniata</taxon>
        <taxon>Vertebrata</taxon>
        <taxon>Euteleostomi</taxon>
        <taxon>Archelosauria</taxon>
        <taxon>Archosauria</taxon>
        <taxon>Dinosauria</taxon>
        <taxon>Saurischia</taxon>
        <taxon>Theropoda</taxon>
        <taxon>Coelurosauria</taxon>
        <taxon>Aves</taxon>
        <taxon>Neognathae</taxon>
        <taxon>Galloanserae</taxon>
        <taxon>Galliformes</taxon>
        <taxon>Phasianidae</taxon>
        <taxon>Perdicinae</taxon>
        <taxon>Bambusicola</taxon>
    </lineage>
</organism>
<dbReference type="GO" id="GO:0007283">
    <property type="term" value="P:spermatogenesis"/>
    <property type="evidence" value="ECO:0007669"/>
    <property type="project" value="UniProtKB-KW"/>
</dbReference>
<comment type="subcellular location">
    <subcellularLocation>
        <location evidence="1">Cytoplasm</location>
    </subcellularLocation>
</comment>
<sequence length="247" mass="28110">KQMTPLMYAARKGYSHVVSLLVAHGSHVDAQDENGYSIYSLLSLAVNHLQGKCCGTTKQETMYKFLTAASDHNVSSCSTLDAMEVFLHGIGLEHIIGLLKDKDVYLWQLLTMKKEEMIQIGITNPVDQQKLLGAINELQVEETRFRDLPEVENLEFRGDECLKFLQKLNKECSNLTVPVQTINKHFLKNSHKMVLQWAPTERYVEVCKDLICNVEKLGEEVKRLNELMTKVVQLNEKAAPESRFISI</sequence>
<dbReference type="InterPro" id="IPR001660">
    <property type="entry name" value="SAM"/>
</dbReference>
<dbReference type="EMBL" id="PPHD01008199">
    <property type="protein sequence ID" value="POI31585.1"/>
    <property type="molecule type" value="Genomic_DNA"/>
</dbReference>
<keyword evidence="15" id="KW-0175">Coiled coil</keyword>
<evidence type="ECO:0000256" key="5">
    <source>
        <dbReference type="ARBA" id="ARBA00022490"/>
    </source>
</evidence>
<evidence type="ECO:0000256" key="7">
    <source>
        <dbReference type="ARBA" id="ARBA00022737"/>
    </source>
</evidence>
<evidence type="ECO:0000256" key="2">
    <source>
        <dbReference type="ARBA" id="ARBA00011479"/>
    </source>
</evidence>
<dbReference type="InterPro" id="IPR042650">
    <property type="entry name" value="Asz1_SAM"/>
</dbReference>
<keyword evidence="8" id="KW-0221">Differentiation</keyword>
<keyword evidence="10 14" id="KW-0040">ANK repeat</keyword>
<evidence type="ECO:0000256" key="3">
    <source>
        <dbReference type="ARBA" id="ARBA00020117"/>
    </source>
</evidence>
<name>A0A2P4T5C4_BAMTH</name>
<dbReference type="PROSITE" id="PS50088">
    <property type="entry name" value="ANK_REPEAT"/>
    <property type="match status" value="1"/>
</dbReference>
<dbReference type="InterPro" id="IPR002110">
    <property type="entry name" value="Ankyrin_rpt"/>
</dbReference>
<dbReference type="PANTHER" id="PTHR24157">
    <property type="entry name" value="ANKYRIN REPEAT, SAM AND BASIC LEUCINE ZIPPER DOMAIN-CONTAINING PROTEIN 1"/>
    <property type="match status" value="1"/>
</dbReference>
<feature type="non-terminal residue" evidence="17">
    <location>
        <position position="1"/>
    </location>
</feature>
<proteinExistence type="predicted"/>
<evidence type="ECO:0000256" key="6">
    <source>
        <dbReference type="ARBA" id="ARBA00022553"/>
    </source>
</evidence>
<keyword evidence="4" id="KW-0217">Developmental protein</keyword>
<dbReference type="GO" id="GO:0071546">
    <property type="term" value="C:pi-body"/>
    <property type="evidence" value="ECO:0007669"/>
    <property type="project" value="TreeGrafter"/>
</dbReference>
<dbReference type="OrthoDB" id="439236at2759"/>
<dbReference type="Pfam" id="PF00023">
    <property type="entry name" value="Ank"/>
    <property type="match status" value="1"/>
</dbReference>
<dbReference type="FunFam" id="1.10.150.50:FF:000089">
    <property type="entry name" value="Ankyrin repeat, SAM and basic leucine zipper domain-containing 1"/>
    <property type="match status" value="1"/>
</dbReference>
<keyword evidence="9" id="KW-0744">Spermatogenesis</keyword>
<reference evidence="17 18" key="1">
    <citation type="submission" date="2018-01" db="EMBL/GenBank/DDBJ databases">
        <title>Comparison of the Chinese Bamboo Partridge and Red Junglefowl genome sequences highlights the importance of demography in genome evolution.</title>
        <authorList>
            <person name="Tiley G.P."/>
            <person name="Kimball R.T."/>
            <person name="Braun E.L."/>
            <person name="Burleigh J.G."/>
        </authorList>
    </citation>
    <scope>NUCLEOTIDE SEQUENCE [LARGE SCALE GENOMIC DNA]</scope>
    <source>
        <strain evidence="17">RTK389</strain>
        <tissue evidence="17">Blood</tissue>
    </source>
</reference>
<evidence type="ECO:0000256" key="14">
    <source>
        <dbReference type="PROSITE-ProRule" id="PRU00023"/>
    </source>
</evidence>
<gene>
    <name evidence="17" type="ORF">CIB84_004664</name>
</gene>
<evidence type="ECO:0000256" key="10">
    <source>
        <dbReference type="ARBA" id="ARBA00023043"/>
    </source>
</evidence>
<feature type="repeat" description="ANK" evidence="14">
    <location>
        <begin position="1"/>
        <end position="33"/>
    </location>
</feature>
<keyword evidence="5" id="KW-0963">Cytoplasm</keyword>
<dbReference type="Gene3D" id="1.10.150.50">
    <property type="entry name" value="Transcription Factor, Ets-1"/>
    <property type="match status" value="1"/>
</dbReference>
<dbReference type="SUPFAM" id="SSF47769">
    <property type="entry name" value="SAM/Pointed domain"/>
    <property type="match status" value="1"/>
</dbReference>